<evidence type="ECO:0000256" key="2">
    <source>
        <dbReference type="ARBA" id="ARBA00022475"/>
    </source>
</evidence>
<keyword evidence="4 6" id="KW-1133">Transmembrane helix</keyword>
<keyword evidence="8" id="KW-1185">Reference proteome</keyword>
<evidence type="ECO:0000313" key="7">
    <source>
        <dbReference type="EMBL" id="BDI07263.1"/>
    </source>
</evidence>
<dbReference type="Pfam" id="PF03626">
    <property type="entry name" value="COX4_pro"/>
    <property type="match status" value="1"/>
</dbReference>
<evidence type="ECO:0000256" key="4">
    <source>
        <dbReference type="ARBA" id="ARBA00022989"/>
    </source>
</evidence>
<proteinExistence type="predicted"/>
<accession>A0ABN6PT53</accession>
<dbReference type="EMBL" id="AP025730">
    <property type="protein sequence ID" value="BDI07263.1"/>
    <property type="molecule type" value="Genomic_DNA"/>
</dbReference>
<protein>
    <recommendedName>
        <fullName evidence="9">Cytochrome C oxidase subunit IV</fullName>
    </recommendedName>
</protein>
<evidence type="ECO:0000256" key="1">
    <source>
        <dbReference type="ARBA" id="ARBA00004651"/>
    </source>
</evidence>
<feature type="transmembrane region" description="Helical" evidence="6">
    <location>
        <begin position="65"/>
        <end position="86"/>
    </location>
</feature>
<name>A0ABN6PT53_9BURK</name>
<evidence type="ECO:0000313" key="8">
    <source>
        <dbReference type="Proteomes" id="UP001057498"/>
    </source>
</evidence>
<keyword evidence="2" id="KW-1003">Cell membrane</keyword>
<sequence length="91" mass="9847">MHRPSTTTLAWWALMALTGLSVAAAGVAHDGGTRFWMTAAVAAIAWVKAQLLLREYLELHRATPVFRRLIQGFAALAPLGLLASALHELAR</sequence>
<organism evidence="7 8">
    <name type="scientific">Sphaerotilus microaerophilus</name>
    <dbReference type="NCBI Taxonomy" id="2914710"/>
    <lineage>
        <taxon>Bacteria</taxon>
        <taxon>Pseudomonadati</taxon>
        <taxon>Pseudomonadota</taxon>
        <taxon>Betaproteobacteria</taxon>
        <taxon>Burkholderiales</taxon>
        <taxon>Sphaerotilaceae</taxon>
        <taxon>Sphaerotilus</taxon>
    </lineage>
</organism>
<gene>
    <name evidence="7" type="ORF">CATMQ487_42330</name>
</gene>
<comment type="subcellular location">
    <subcellularLocation>
        <location evidence="1">Cell membrane</location>
        <topology evidence="1">Multi-pass membrane protein</topology>
    </subcellularLocation>
</comment>
<evidence type="ECO:0000256" key="6">
    <source>
        <dbReference type="SAM" id="Phobius"/>
    </source>
</evidence>
<evidence type="ECO:0000256" key="3">
    <source>
        <dbReference type="ARBA" id="ARBA00022692"/>
    </source>
</evidence>
<evidence type="ECO:0008006" key="9">
    <source>
        <dbReference type="Google" id="ProtNLM"/>
    </source>
</evidence>
<keyword evidence="3 6" id="KW-0812">Transmembrane</keyword>
<reference evidence="7" key="1">
    <citation type="submission" date="2022-04" db="EMBL/GenBank/DDBJ databases">
        <title>Whole genome sequence of Sphaerotilus sp. FB-5.</title>
        <authorList>
            <person name="Takeda M."/>
            <person name="Narihara S."/>
            <person name="Akimoto M."/>
            <person name="Akimoto R."/>
            <person name="Nishiyashiki S."/>
            <person name="Murakami T."/>
        </authorList>
    </citation>
    <scope>NUCLEOTIDE SEQUENCE</scope>
    <source>
        <strain evidence="7">FB-5</strain>
    </source>
</reference>
<evidence type="ECO:0000256" key="5">
    <source>
        <dbReference type="ARBA" id="ARBA00023136"/>
    </source>
</evidence>
<dbReference type="Proteomes" id="UP001057498">
    <property type="component" value="Chromosome"/>
</dbReference>
<keyword evidence="5 6" id="KW-0472">Membrane</keyword>
<feature type="transmembrane region" description="Helical" evidence="6">
    <location>
        <begin position="35"/>
        <end position="53"/>
    </location>
</feature>
<dbReference type="InterPro" id="IPR005171">
    <property type="entry name" value="Cyt_c_oxidase_su4_prok"/>
</dbReference>
<dbReference type="RefSeq" id="WP_251970472.1">
    <property type="nucleotide sequence ID" value="NZ_AP025730.1"/>
</dbReference>